<dbReference type="PRINTS" id="PR00039">
    <property type="entry name" value="HTHLYSR"/>
</dbReference>
<dbReference type="PANTHER" id="PTHR30537">
    <property type="entry name" value="HTH-TYPE TRANSCRIPTIONAL REGULATOR"/>
    <property type="match status" value="1"/>
</dbReference>
<dbReference type="InterPro" id="IPR005119">
    <property type="entry name" value="LysR_subst-bd"/>
</dbReference>
<keyword evidence="4" id="KW-0804">Transcription</keyword>
<dbReference type="GO" id="GO:0006351">
    <property type="term" value="P:DNA-templated transcription"/>
    <property type="evidence" value="ECO:0007669"/>
    <property type="project" value="TreeGrafter"/>
</dbReference>
<dbReference type="PROSITE" id="PS50931">
    <property type="entry name" value="HTH_LYSR"/>
    <property type="match status" value="1"/>
</dbReference>
<dbReference type="KEGG" id="ster:AOA14_08310"/>
<dbReference type="CDD" id="cd08432">
    <property type="entry name" value="PBP2_GcdR_TrpI_HvrB_AmpR_like"/>
    <property type="match status" value="1"/>
</dbReference>
<feature type="domain" description="HTH lysR-type" evidence="5">
    <location>
        <begin position="11"/>
        <end position="68"/>
    </location>
</feature>
<evidence type="ECO:0000256" key="1">
    <source>
        <dbReference type="ARBA" id="ARBA00009437"/>
    </source>
</evidence>
<dbReference type="Pfam" id="PF03466">
    <property type="entry name" value="LysR_substrate"/>
    <property type="match status" value="1"/>
</dbReference>
<dbReference type="Gene3D" id="1.10.10.10">
    <property type="entry name" value="Winged helix-like DNA-binding domain superfamily/Winged helix DNA-binding domain"/>
    <property type="match status" value="1"/>
</dbReference>
<evidence type="ECO:0000313" key="7">
    <source>
        <dbReference type="Proteomes" id="UP000076234"/>
    </source>
</evidence>
<dbReference type="SUPFAM" id="SSF46785">
    <property type="entry name" value="Winged helix' DNA-binding domain"/>
    <property type="match status" value="1"/>
</dbReference>
<dbReference type="PANTHER" id="PTHR30537:SF74">
    <property type="entry name" value="HTH-TYPE TRANSCRIPTIONAL REGULATOR TRPI"/>
    <property type="match status" value="1"/>
</dbReference>
<accession>A0A142VXS8</accession>
<evidence type="ECO:0000259" key="5">
    <source>
        <dbReference type="PROSITE" id="PS50931"/>
    </source>
</evidence>
<dbReference type="InterPro" id="IPR036388">
    <property type="entry name" value="WH-like_DNA-bd_sf"/>
</dbReference>
<dbReference type="InterPro" id="IPR000847">
    <property type="entry name" value="LysR_HTH_N"/>
</dbReference>
<sequence>MPYAPVMPKLPPLAAVRAFESAARLENFSRAAEELGMTQAAVSYQVRQLEDRLGRALFVREKGRVRLSETGQRVFPAIRAAFAAMHDAFAALGSDETDVLTISSVTSFGGAWLSARIGRFQLAYPDLAVRMSMSNDLVDFDASNVDVAIRLGMGPWPGLRSDFLMRQTLAPLAAPSFIAEHAIREPADLLRVQRLAPNDSWWADWFVAAGVATPLAPSRLGIELDSQLQEASAVQAGFGAAMMTPLFWQADLASGRMVQPFDTLYVADAGLWLVHRENRVGVRKIERFREWLHAELKKDRHLLPEALWQPPS</sequence>
<comment type="similarity">
    <text evidence="1">Belongs to the LysR transcriptional regulatory family.</text>
</comment>
<evidence type="ECO:0000256" key="2">
    <source>
        <dbReference type="ARBA" id="ARBA00023015"/>
    </source>
</evidence>
<dbReference type="GO" id="GO:0043565">
    <property type="term" value="F:sequence-specific DNA binding"/>
    <property type="evidence" value="ECO:0007669"/>
    <property type="project" value="TreeGrafter"/>
</dbReference>
<protein>
    <submittedName>
        <fullName evidence="6">LysR family transcriptional regulator</fullName>
    </submittedName>
</protein>
<dbReference type="EMBL" id="CP013342">
    <property type="protein sequence ID" value="AMU94610.1"/>
    <property type="molecule type" value="Genomic_DNA"/>
</dbReference>
<gene>
    <name evidence="6" type="ORF">AOA14_08310</name>
</gene>
<dbReference type="Proteomes" id="UP000076234">
    <property type="component" value="Chromosome"/>
</dbReference>
<reference evidence="6 7" key="2">
    <citation type="journal article" date="2016" name="Genome Announc.">
        <title>Complete Genome Sequence of Sphingopyxis terrae Strain 203-1 (NBRC 111660), a Polyethylene Glycol Degrader.</title>
        <authorList>
            <person name="Ohtsubo Y."/>
            <person name="Nonoyama S."/>
            <person name="Nagata Y."/>
            <person name="Numata M."/>
            <person name="Tsuchikane K."/>
            <person name="Hosoyama A."/>
            <person name="Yamazoe A."/>
            <person name="Tsuda M."/>
            <person name="Fujita N."/>
            <person name="Kawai F."/>
        </authorList>
    </citation>
    <scope>NUCLEOTIDE SEQUENCE [LARGE SCALE GENOMIC DNA]</scope>
    <source>
        <strain evidence="6 7">203-1</strain>
    </source>
</reference>
<name>A0A142VXS8_9SPHN</name>
<dbReference type="SUPFAM" id="SSF53850">
    <property type="entry name" value="Periplasmic binding protein-like II"/>
    <property type="match status" value="1"/>
</dbReference>
<keyword evidence="3" id="KW-0238">DNA-binding</keyword>
<keyword evidence="2" id="KW-0805">Transcription regulation</keyword>
<reference evidence="7" key="1">
    <citation type="submission" date="2015-11" db="EMBL/GenBank/DDBJ databases">
        <title>Complete genome sequence of a polyethylene glycol-degrading strain Sphingopyxis terrae strain 203-1 (NBRC 15098).</title>
        <authorList>
            <person name="Yoshiyuki O."/>
            <person name="Shouta N."/>
            <person name="Nagata Y."/>
            <person name="Numata M."/>
            <person name="Tsuchikane K."/>
            <person name="Hosoyama A."/>
            <person name="Yamazoe A."/>
            <person name="Tsuda M."/>
            <person name="Fujita N."/>
            <person name="Kawai F."/>
        </authorList>
    </citation>
    <scope>NUCLEOTIDE SEQUENCE [LARGE SCALE GENOMIC DNA]</scope>
    <source>
        <strain evidence="7">203-1</strain>
    </source>
</reference>
<dbReference type="STRING" id="1219058.AOA14_08310"/>
<dbReference type="GO" id="GO:0003700">
    <property type="term" value="F:DNA-binding transcription factor activity"/>
    <property type="evidence" value="ECO:0007669"/>
    <property type="project" value="InterPro"/>
</dbReference>
<evidence type="ECO:0000313" key="6">
    <source>
        <dbReference type="EMBL" id="AMU94610.1"/>
    </source>
</evidence>
<organism evidence="6 7">
    <name type="scientific">Sphingopyxis terrae subsp. terrae NBRC 15098</name>
    <dbReference type="NCBI Taxonomy" id="1219058"/>
    <lineage>
        <taxon>Bacteria</taxon>
        <taxon>Pseudomonadati</taxon>
        <taxon>Pseudomonadota</taxon>
        <taxon>Alphaproteobacteria</taxon>
        <taxon>Sphingomonadales</taxon>
        <taxon>Sphingomonadaceae</taxon>
        <taxon>Sphingopyxis</taxon>
    </lineage>
</organism>
<proteinExistence type="inferred from homology"/>
<dbReference type="AlphaFoldDB" id="A0A142VXS8"/>
<dbReference type="InterPro" id="IPR036390">
    <property type="entry name" value="WH_DNA-bd_sf"/>
</dbReference>
<dbReference type="Pfam" id="PF00126">
    <property type="entry name" value="HTH_1"/>
    <property type="match status" value="1"/>
</dbReference>
<evidence type="ECO:0000256" key="4">
    <source>
        <dbReference type="ARBA" id="ARBA00023163"/>
    </source>
</evidence>
<dbReference type="InterPro" id="IPR058163">
    <property type="entry name" value="LysR-type_TF_proteobact-type"/>
</dbReference>
<evidence type="ECO:0000256" key="3">
    <source>
        <dbReference type="ARBA" id="ARBA00023125"/>
    </source>
</evidence>
<dbReference type="Gene3D" id="3.40.190.10">
    <property type="entry name" value="Periplasmic binding protein-like II"/>
    <property type="match status" value="2"/>
</dbReference>